<evidence type="ECO:0000313" key="3">
    <source>
        <dbReference type="Proteomes" id="UP000464688"/>
    </source>
</evidence>
<name>A0AAJ4B3E7_PSESX</name>
<feature type="region of interest" description="Disordered" evidence="1">
    <location>
        <begin position="49"/>
        <end position="77"/>
    </location>
</feature>
<reference evidence="2 3" key="1">
    <citation type="journal article" date="2014" name="Genome Announc.">
        <title>Draft Genome Sequences of a Phylogenetically Diverse Suite of Pseudomonas syringae Strains from Multiple Source Populations.</title>
        <authorList>
            <person name="Baltrus D.A."/>
            <person name="Yourstone S."/>
            <person name="Lind A."/>
            <person name="Guilbaud C."/>
            <person name="Sands D.C."/>
            <person name="Jones C.D."/>
            <person name="Morris C.E."/>
            <person name="Dangl J.L."/>
        </authorList>
    </citation>
    <scope>NUCLEOTIDE SEQUENCE [LARGE SCALE GENOMIC DNA]</scope>
    <source>
        <strain evidence="2 3">UB303</strain>
    </source>
</reference>
<accession>A0AAJ4B3E7</accession>
<gene>
    <name evidence="2" type="ORF">N026_19705</name>
</gene>
<dbReference type="Proteomes" id="UP000464688">
    <property type="component" value="Chromosome"/>
</dbReference>
<organism evidence="2 3">
    <name type="scientific">Pseudomonas syringae UB303</name>
    <dbReference type="NCBI Taxonomy" id="1357287"/>
    <lineage>
        <taxon>Bacteria</taxon>
        <taxon>Pseudomonadati</taxon>
        <taxon>Pseudomonadota</taxon>
        <taxon>Gammaproteobacteria</taxon>
        <taxon>Pseudomonadales</taxon>
        <taxon>Pseudomonadaceae</taxon>
        <taxon>Pseudomonas</taxon>
        <taxon>Pseudomonas syringae</taxon>
    </lineage>
</organism>
<evidence type="ECO:0000313" key="2">
    <source>
        <dbReference type="EMBL" id="QHF09567.1"/>
    </source>
</evidence>
<evidence type="ECO:0000256" key="1">
    <source>
        <dbReference type="SAM" id="MobiDB-lite"/>
    </source>
</evidence>
<feature type="compositionally biased region" description="Basic and acidic residues" evidence="1">
    <location>
        <begin position="58"/>
        <end position="69"/>
    </location>
</feature>
<dbReference type="EMBL" id="CP047267">
    <property type="protein sequence ID" value="QHF09567.1"/>
    <property type="molecule type" value="Genomic_DNA"/>
</dbReference>
<dbReference type="AlphaFoldDB" id="A0AAJ4B3E7"/>
<proteinExistence type="predicted"/>
<sequence>MLPRRKTKIQLHSVTVSSAGAEFLYHQRPILFTNGRITAIRNAAKPLSAVTTPAAAHRPPDRRPADCVRRSARRAFR</sequence>
<protein>
    <submittedName>
        <fullName evidence="2">Uncharacterized protein</fullName>
    </submittedName>
</protein>